<feature type="domain" description="Tip attachment protein J" evidence="2">
    <location>
        <begin position="239"/>
        <end position="381"/>
    </location>
</feature>
<dbReference type="OrthoDB" id="8445115at2"/>
<accession>A0A369VR06</accession>
<gene>
    <name evidence="4" type="ORF">DVW87_14665</name>
</gene>
<dbReference type="InterPro" id="IPR032876">
    <property type="entry name" value="J_dom"/>
</dbReference>
<dbReference type="AlphaFoldDB" id="A0A369VR06"/>
<evidence type="ECO:0000313" key="5">
    <source>
        <dbReference type="Proteomes" id="UP000253918"/>
    </source>
</evidence>
<sequence>MATLVLSAVGTAIGGPIGGALGALLGQGVDREVLRPPGRQGPRLTTLAVQTSTYGTPIPRLFGRMRVAGSVIWATDLIESHATSRAGKGQPSVTTYSYSASFAVALSARAIRRVGRIWADGSLLRGAAGDLKVAGTLRVHPGGEDQAADPLIASAEGSMAPAHRGIAYAVFENLELAEFGNRLPSLTFEVFADEAPVSAGFIAAELTQGRVAARGGTMLDGFAAYGDSARGVLETLAEGGGWFAPAGDGFVLAQDEAPVATLADAGHAAEGERGARGARTLAAAETVPRRVTLAHYDPARDYQTGVQSASRPGAGAREKRAELPAAVAADTARALAERRLAAAEAARERRMVTAGLDRLALAPGAVVSIAGAGGRWRVTGWSLENMVLSLNCLRLPGGPGPVPRASPGRVLAAADRHAGQTVLQAVELPPLGDEALAGPMLAVLAAGTGAGWRRAALLYSLDGGARWIEAGGTAAPAVLGTVTVPPGVASARLEDRRSMLEVELAEAGMALADADAGGLMSGANLALVGEELLQFGRAERIGTRRWRLTRLWRGRRGTEAAIGGQGAGARFALLSADSVATIALPASAIGGTVQVMASGVGDAEPAMVTVAVTGASVLPPPPVALRRDGEVLRWTRRSRTGWRWIDGADAPLGEEAERYHVTLATAGGAVLREESVGTPAVVLAPAERGGDVQVTVRQIGTFGLSGPARIEGVRREA</sequence>
<feature type="region of interest" description="Disordered" evidence="1">
    <location>
        <begin position="303"/>
        <end position="323"/>
    </location>
</feature>
<dbReference type="InterPro" id="IPR056490">
    <property type="entry name" value="Rcc01698_C"/>
</dbReference>
<organism evidence="4 5">
    <name type="scientific">Sphingomonas aracearum</name>
    <dbReference type="NCBI Taxonomy" id="2283317"/>
    <lineage>
        <taxon>Bacteria</taxon>
        <taxon>Pseudomonadati</taxon>
        <taxon>Pseudomonadota</taxon>
        <taxon>Alphaproteobacteria</taxon>
        <taxon>Sphingomonadales</taxon>
        <taxon>Sphingomonadaceae</taxon>
        <taxon>Sphingomonas</taxon>
    </lineage>
</organism>
<evidence type="ECO:0000256" key="1">
    <source>
        <dbReference type="SAM" id="MobiDB-lite"/>
    </source>
</evidence>
<dbReference type="Pfam" id="PF13550">
    <property type="entry name" value="Phage-tail_3"/>
    <property type="match status" value="1"/>
</dbReference>
<dbReference type="Pfam" id="PF23666">
    <property type="entry name" value="Rcc01698_C"/>
    <property type="match status" value="1"/>
</dbReference>
<feature type="domain" description="Rcc01698-like C-terminal" evidence="3">
    <location>
        <begin position="477"/>
        <end position="571"/>
    </location>
</feature>
<name>A0A369VR06_9SPHN</name>
<keyword evidence="5" id="KW-1185">Reference proteome</keyword>
<evidence type="ECO:0000259" key="3">
    <source>
        <dbReference type="Pfam" id="PF23666"/>
    </source>
</evidence>
<reference evidence="4 5" key="1">
    <citation type="submission" date="2018-07" db="EMBL/GenBank/DDBJ databases">
        <title>a novel species of Sphingomonas isolated from the rhizosphere soil of Araceae plant.</title>
        <authorList>
            <person name="Zhiyong W."/>
            <person name="Qinglan Z."/>
            <person name="Zhiwei F."/>
            <person name="Ding X."/>
            <person name="Gejiao W."/>
            <person name="Shixue Z."/>
        </authorList>
    </citation>
    <scope>NUCLEOTIDE SEQUENCE [LARGE SCALE GENOMIC DNA]</scope>
    <source>
        <strain evidence="4 5">WZY 27</strain>
    </source>
</reference>
<dbReference type="EMBL" id="QQNB01000003">
    <property type="protein sequence ID" value="RDE04814.1"/>
    <property type="molecule type" value="Genomic_DNA"/>
</dbReference>
<dbReference type="Proteomes" id="UP000253918">
    <property type="component" value="Unassembled WGS sequence"/>
</dbReference>
<protein>
    <submittedName>
        <fullName evidence="4">Uncharacterized protein</fullName>
    </submittedName>
</protein>
<proteinExistence type="predicted"/>
<evidence type="ECO:0000259" key="2">
    <source>
        <dbReference type="Pfam" id="PF13550"/>
    </source>
</evidence>
<comment type="caution">
    <text evidence="4">The sequence shown here is derived from an EMBL/GenBank/DDBJ whole genome shotgun (WGS) entry which is preliminary data.</text>
</comment>
<evidence type="ECO:0000313" key="4">
    <source>
        <dbReference type="EMBL" id="RDE04814.1"/>
    </source>
</evidence>